<reference evidence="8 9" key="1">
    <citation type="submission" date="2019-03" db="EMBL/GenBank/DDBJ databases">
        <title>Genomic Encyclopedia of Type Strains, Phase III (KMG-III): the genomes of soil and plant-associated and newly described type strains.</title>
        <authorList>
            <person name="Whitman W."/>
        </authorList>
    </citation>
    <scope>NUCLEOTIDE SEQUENCE [LARGE SCALE GENOMIC DNA]</scope>
    <source>
        <strain evidence="8 9">CECT 8976</strain>
    </source>
</reference>
<dbReference type="PANTHER" id="PTHR30471:SF3">
    <property type="entry name" value="UPF0758 PROTEIN YEES-RELATED"/>
    <property type="match status" value="1"/>
</dbReference>
<dbReference type="RefSeq" id="WP_133683898.1">
    <property type="nucleotide sequence ID" value="NZ_SNZP01000019.1"/>
</dbReference>
<accession>A0A4R7AW20</accession>
<dbReference type="Pfam" id="PF04002">
    <property type="entry name" value="RadC"/>
    <property type="match status" value="1"/>
</dbReference>
<dbReference type="NCBIfam" id="TIGR00608">
    <property type="entry name" value="radc"/>
    <property type="match status" value="1"/>
</dbReference>
<dbReference type="EMBL" id="SNZP01000019">
    <property type="protein sequence ID" value="TDR71432.1"/>
    <property type="molecule type" value="Genomic_DNA"/>
</dbReference>
<dbReference type="GO" id="GO:0006508">
    <property type="term" value="P:proteolysis"/>
    <property type="evidence" value="ECO:0007669"/>
    <property type="project" value="UniProtKB-KW"/>
</dbReference>
<sequence>MSIAHWPVAERPREKLLERGASVLSDAELLAIFLRTGIRGHSAVDLGRDLIRRFGSLSGLLCAQEQDVTALPGLGPSKVAQLLAVRELAHRALREEMAATNILDSPERVSDYLRLLMGGHEVEVFMVIFLSVRNHILTAQELFRGTLTETRVYPREIVRLALRHNAAALILAHNHPSGEPEPSMPDLLVTEALQRLLREVDIRLLDHVIVTRQQTVSLAARGYC</sequence>
<evidence type="ECO:0000256" key="1">
    <source>
        <dbReference type="ARBA" id="ARBA00022670"/>
    </source>
</evidence>
<dbReference type="InterPro" id="IPR025657">
    <property type="entry name" value="RadC_JAB"/>
</dbReference>
<protein>
    <submittedName>
        <fullName evidence="8">DNA replication and repair protein RadC</fullName>
    </submittedName>
</protein>
<evidence type="ECO:0000256" key="2">
    <source>
        <dbReference type="ARBA" id="ARBA00022723"/>
    </source>
</evidence>
<organism evidence="8 9">
    <name type="scientific">Paludibacterium purpuratum</name>
    <dbReference type="NCBI Taxonomy" id="1144873"/>
    <lineage>
        <taxon>Bacteria</taxon>
        <taxon>Pseudomonadati</taxon>
        <taxon>Pseudomonadota</taxon>
        <taxon>Betaproteobacteria</taxon>
        <taxon>Neisseriales</taxon>
        <taxon>Chromobacteriaceae</taxon>
        <taxon>Paludibacterium</taxon>
    </lineage>
</organism>
<keyword evidence="4" id="KW-0862">Zinc</keyword>
<keyword evidence="2" id="KW-0479">Metal-binding</keyword>
<proteinExistence type="inferred from homology"/>
<dbReference type="SUPFAM" id="SSF47781">
    <property type="entry name" value="RuvA domain 2-like"/>
    <property type="match status" value="1"/>
</dbReference>
<evidence type="ECO:0000313" key="9">
    <source>
        <dbReference type="Proteomes" id="UP000295611"/>
    </source>
</evidence>
<evidence type="ECO:0000259" key="7">
    <source>
        <dbReference type="PROSITE" id="PS50249"/>
    </source>
</evidence>
<dbReference type="PROSITE" id="PS01302">
    <property type="entry name" value="UPF0758"/>
    <property type="match status" value="1"/>
</dbReference>
<keyword evidence="3" id="KW-0378">Hydrolase</keyword>
<dbReference type="AlphaFoldDB" id="A0A4R7AW20"/>
<dbReference type="NCBIfam" id="NF000642">
    <property type="entry name" value="PRK00024.1"/>
    <property type="match status" value="1"/>
</dbReference>
<dbReference type="GO" id="GO:0046872">
    <property type="term" value="F:metal ion binding"/>
    <property type="evidence" value="ECO:0007669"/>
    <property type="project" value="UniProtKB-KW"/>
</dbReference>
<dbReference type="PANTHER" id="PTHR30471">
    <property type="entry name" value="DNA REPAIR PROTEIN RADC"/>
    <property type="match status" value="1"/>
</dbReference>
<dbReference type="InterPro" id="IPR046778">
    <property type="entry name" value="UPF0758_N"/>
</dbReference>
<dbReference type="Pfam" id="PF20582">
    <property type="entry name" value="UPF0758_N"/>
    <property type="match status" value="1"/>
</dbReference>
<dbReference type="Gene3D" id="3.40.140.10">
    <property type="entry name" value="Cytidine Deaminase, domain 2"/>
    <property type="match status" value="1"/>
</dbReference>
<comment type="similarity">
    <text evidence="6">Belongs to the UPF0758 family.</text>
</comment>
<dbReference type="CDD" id="cd08071">
    <property type="entry name" value="MPN_DUF2466"/>
    <property type="match status" value="1"/>
</dbReference>
<evidence type="ECO:0000313" key="8">
    <source>
        <dbReference type="EMBL" id="TDR71432.1"/>
    </source>
</evidence>
<dbReference type="InterPro" id="IPR020891">
    <property type="entry name" value="UPF0758_CS"/>
</dbReference>
<feature type="domain" description="MPN" evidence="7">
    <location>
        <begin position="102"/>
        <end position="224"/>
    </location>
</feature>
<dbReference type="InterPro" id="IPR037518">
    <property type="entry name" value="MPN"/>
</dbReference>
<dbReference type="Proteomes" id="UP000295611">
    <property type="component" value="Unassembled WGS sequence"/>
</dbReference>
<evidence type="ECO:0000256" key="3">
    <source>
        <dbReference type="ARBA" id="ARBA00022801"/>
    </source>
</evidence>
<comment type="caution">
    <text evidence="8">The sequence shown here is derived from an EMBL/GenBank/DDBJ whole genome shotgun (WGS) entry which is preliminary data.</text>
</comment>
<evidence type="ECO:0000256" key="4">
    <source>
        <dbReference type="ARBA" id="ARBA00022833"/>
    </source>
</evidence>
<dbReference type="GO" id="GO:0008237">
    <property type="term" value="F:metallopeptidase activity"/>
    <property type="evidence" value="ECO:0007669"/>
    <property type="project" value="UniProtKB-KW"/>
</dbReference>
<evidence type="ECO:0000256" key="5">
    <source>
        <dbReference type="ARBA" id="ARBA00023049"/>
    </source>
</evidence>
<dbReference type="PROSITE" id="PS50249">
    <property type="entry name" value="MPN"/>
    <property type="match status" value="1"/>
</dbReference>
<dbReference type="Gene3D" id="1.10.150.20">
    <property type="entry name" value="5' to 3' exonuclease, C-terminal subdomain"/>
    <property type="match status" value="1"/>
</dbReference>
<evidence type="ECO:0000256" key="6">
    <source>
        <dbReference type="RuleBase" id="RU003797"/>
    </source>
</evidence>
<dbReference type="InterPro" id="IPR010994">
    <property type="entry name" value="RuvA_2-like"/>
</dbReference>
<keyword evidence="5" id="KW-0482">Metalloprotease</keyword>
<dbReference type="InterPro" id="IPR001405">
    <property type="entry name" value="UPF0758"/>
</dbReference>
<gene>
    <name evidence="8" type="ORF">DFP86_11914</name>
</gene>
<keyword evidence="9" id="KW-1185">Reference proteome</keyword>
<dbReference type="OrthoDB" id="9804482at2"/>
<keyword evidence="1" id="KW-0645">Protease</keyword>
<name>A0A4R7AW20_9NEIS</name>